<accession>K9CJC0</accession>
<evidence type="ECO:0000313" key="2">
    <source>
        <dbReference type="Proteomes" id="UP000660083"/>
    </source>
</evidence>
<comment type="caution">
    <text evidence="1">The sequence shown here is derived from an EMBL/GenBank/DDBJ whole genome shotgun (WGS) entry which is preliminary data.</text>
</comment>
<accession>A0A0Q1TZE1</accession>
<gene>
    <name evidence="1" type="ORF">JDA50_16080</name>
</gene>
<protein>
    <submittedName>
        <fullName evidence="1">Uncharacterized protein</fullName>
    </submittedName>
</protein>
<dbReference type="EMBL" id="JAEFCT010000014">
    <property type="protein sequence ID" value="MBK1445930.1"/>
    <property type="molecule type" value="Genomic_DNA"/>
</dbReference>
<organism evidence="1 2">
    <name type="scientific">Acinetobacter pittii</name>
    <name type="common">Acinetobacter genomosp. 3</name>
    <dbReference type="NCBI Taxonomy" id="48296"/>
    <lineage>
        <taxon>Bacteria</taxon>
        <taxon>Pseudomonadati</taxon>
        <taxon>Pseudomonadota</taxon>
        <taxon>Gammaproteobacteria</taxon>
        <taxon>Moraxellales</taxon>
        <taxon>Moraxellaceae</taxon>
        <taxon>Acinetobacter</taxon>
        <taxon>Acinetobacter calcoaceticus/baumannii complex</taxon>
    </lineage>
</organism>
<accession>A0A1H8VKE8</accession>
<proteinExistence type="predicted"/>
<dbReference type="AlphaFoldDB" id="A0A0Q1TZE1"/>
<sequence>MFSIFYRIRILFYRYVFYGYIFIKITQKFYNKVSLISKLMKRTDSKFVLGTAIAKAQVTQFV</sequence>
<dbReference type="RefSeq" id="WP_002121272.1">
    <property type="nucleotide sequence ID" value="NZ_AMST01000111.1"/>
</dbReference>
<evidence type="ECO:0000313" key="1">
    <source>
        <dbReference type="EMBL" id="MBK1445930.1"/>
    </source>
</evidence>
<reference evidence="1" key="1">
    <citation type="submission" date="2020-12" db="EMBL/GenBank/DDBJ databases">
        <authorList>
            <person name="Chopjitt P."/>
        </authorList>
    </citation>
    <scope>NUCLEOTIDE SEQUENCE</scope>
    <source>
        <strain evidence="1">AP1</strain>
    </source>
</reference>
<name>A0A0Q1TZE1_ACIPI</name>
<dbReference type="Proteomes" id="UP000660083">
    <property type="component" value="Unassembled WGS sequence"/>
</dbReference>